<comment type="subcellular location">
    <subcellularLocation>
        <location evidence="1">Membrane</location>
        <topology evidence="1">Single-pass membrane protein</topology>
    </subcellularLocation>
</comment>
<evidence type="ECO:0000256" key="6">
    <source>
        <dbReference type="ARBA" id="ARBA00022989"/>
    </source>
</evidence>
<dbReference type="GO" id="GO:0005737">
    <property type="term" value="C:cytoplasm"/>
    <property type="evidence" value="ECO:0007669"/>
    <property type="project" value="TreeGrafter"/>
</dbReference>
<dbReference type="Pfam" id="PF01697">
    <property type="entry name" value="Glyco_transf_92"/>
    <property type="match status" value="1"/>
</dbReference>
<evidence type="ECO:0000256" key="1">
    <source>
        <dbReference type="ARBA" id="ARBA00004167"/>
    </source>
</evidence>
<keyword evidence="6" id="KW-1133">Transmembrane helix</keyword>
<evidence type="ECO:0000256" key="5">
    <source>
        <dbReference type="ARBA" id="ARBA00022692"/>
    </source>
</evidence>
<evidence type="ECO:0000256" key="4">
    <source>
        <dbReference type="ARBA" id="ARBA00022679"/>
    </source>
</evidence>
<feature type="signal peptide" evidence="8">
    <location>
        <begin position="1"/>
        <end position="37"/>
    </location>
</feature>
<evidence type="ECO:0000256" key="3">
    <source>
        <dbReference type="ARBA" id="ARBA00022676"/>
    </source>
</evidence>
<evidence type="ECO:0008006" key="11">
    <source>
        <dbReference type="Google" id="ProtNLM"/>
    </source>
</evidence>
<accession>A0A427YID3</accession>
<dbReference type="PANTHER" id="PTHR21461">
    <property type="entry name" value="GLYCOSYLTRANSFERASE FAMILY 92 PROTEIN"/>
    <property type="match status" value="1"/>
</dbReference>
<keyword evidence="4" id="KW-0808">Transferase</keyword>
<organism evidence="9 10">
    <name type="scientific">Saitozyma podzolica</name>
    <dbReference type="NCBI Taxonomy" id="1890683"/>
    <lineage>
        <taxon>Eukaryota</taxon>
        <taxon>Fungi</taxon>
        <taxon>Dikarya</taxon>
        <taxon>Basidiomycota</taxon>
        <taxon>Agaricomycotina</taxon>
        <taxon>Tremellomycetes</taxon>
        <taxon>Tremellales</taxon>
        <taxon>Trimorphomycetaceae</taxon>
        <taxon>Saitozyma</taxon>
    </lineage>
</organism>
<dbReference type="OrthoDB" id="2562110at2759"/>
<dbReference type="GO" id="GO:0016020">
    <property type="term" value="C:membrane"/>
    <property type="evidence" value="ECO:0007669"/>
    <property type="project" value="UniProtKB-SubCell"/>
</dbReference>
<dbReference type="PANTHER" id="PTHR21461:SF69">
    <property type="entry name" value="GLYCOSYLTRANSFERASE FAMILY 92 PROTEIN"/>
    <property type="match status" value="1"/>
</dbReference>
<feature type="chain" id="PRO_5019100709" description="Glycosyltransferase family 92 protein" evidence="8">
    <location>
        <begin position="38"/>
        <end position="534"/>
    </location>
</feature>
<dbReference type="Proteomes" id="UP000279259">
    <property type="component" value="Unassembled WGS sequence"/>
</dbReference>
<reference evidence="9 10" key="1">
    <citation type="submission" date="2018-11" db="EMBL/GenBank/DDBJ databases">
        <title>Genome sequence of Saitozyma podzolica DSM 27192.</title>
        <authorList>
            <person name="Aliyu H."/>
            <person name="Gorte O."/>
            <person name="Ochsenreither K."/>
        </authorList>
    </citation>
    <scope>NUCLEOTIDE SEQUENCE [LARGE SCALE GENOMIC DNA]</scope>
    <source>
        <strain evidence="9 10">DSM 27192</strain>
    </source>
</reference>
<sequence>MSLFRGRRFHHSCAPLILWATVLYYLILLSTSDSSSSGNLDHNGLPTDAEKIEPRQMSHWQSTIDALRNVAFGVPKKTSQGASWRTGARSMVSTRPGHAEYNHTFPYEGSSYLVSAAVHPTKGRNATGYVLTSAWYFEGESSFPHYTHHGVCVNDSKLLSFDCTYGGETVRGIVERQGRNEYITVDCPLPSWTTDVFNLGSRQAKDEMLQVLRDTDISIDVWIALDPKQFGDDVLERLPKSPVRVPTAGHAELLFIHHPVDGWETPMRDTQLSICTAPLWFDWGLSMTDLLEWRVHHLFQGVEVVHWYSRDTRLASWVHAANSALGTADTYTDAPFLSRRAPSHLVYSDQTVWQLDCMMRYGFADEWQAFIDVDEYLSPLDQPQRHGTLARLDRLAPNVGSLKMYQVYYGGERIDSLPSVPGLPKFPRDAWSHWQPNYELAGARYTKGIYRPDAIRTHWVHSSITLAQGWDGAIDDAQADTPGLLRLLHSREAVYPGLNFTQAVHITGDVRQSWEIIADTLRGRDRLYSLDLSS</sequence>
<comment type="caution">
    <text evidence="9">The sequence shown here is derived from an EMBL/GenBank/DDBJ whole genome shotgun (WGS) entry which is preliminary data.</text>
</comment>
<keyword evidence="8" id="KW-0732">Signal</keyword>
<protein>
    <recommendedName>
        <fullName evidence="11">Glycosyltransferase family 92 protein</fullName>
    </recommendedName>
</protein>
<name>A0A427YID3_9TREE</name>
<evidence type="ECO:0000256" key="7">
    <source>
        <dbReference type="ARBA" id="ARBA00023136"/>
    </source>
</evidence>
<gene>
    <name evidence="9" type="ORF">EHS25_010014</name>
</gene>
<evidence type="ECO:0000313" key="10">
    <source>
        <dbReference type="Proteomes" id="UP000279259"/>
    </source>
</evidence>
<evidence type="ECO:0000256" key="8">
    <source>
        <dbReference type="SAM" id="SignalP"/>
    </source>
</evidence>
<keyword evidence="7" id="KW-0472">Membrane</keyword>
<keyword evidence="5" id="KW-0812">Transmembrane</keyword>
<dbReference type="GO" id="GO:0016757">
    <property type="term" value="F:glycosyltransferase activity"/>
    <property type="evidence" value="ECO:0007669"/>
    <property type="project" value="UniProtKB-KW"/>
</dbReference>
<keyword evidence="3" id="KW-0328">Glycosyltransferase</keyword>
<dbReference type="EMBL" id="RSCD01000009">
    <property type="protein sequence ID" value="RSH90839.1"/>
    <property type="molecule type" value="Genomic_DNA"/>
</dbReference>
<evidence type="ECO:0000313" key="9">
    <source>
        <dbReference type="EMBL" id="RSH90839.1"/>
    </source>
</evidence>
<keyword evidence="10" id="KW-1185">Reference proteome</keyword>
<evidence type="ECO:0000256" key="2">
    <source>
        <dbReference type="ARBA" id="ARBA00007647"/>
    </source>
</evidence>
<proteinExistence type="inferred from homology"/>
<comment type="similarity">
    <text evidence="2">Belongs to the glycosyltransferase 92 family.</text>
</comment>
<dbReference type="InterPro" id="IPR008166">
    <property type="entry name" value="Glyco_transf_92"/>
</dbReference>
<dbReference type="AlphaFoldDB" id="A0A427YID3"/>